<keyword evidence="8" id="KW-0285">Flavoprotein</keyword>
<comment type="cofactor">
    <cofactor evidence="1">
        <name>FMN</name>
        <dbReference type="ChEBI" id="CHEBI:58210"/>
    </cofactor>
</comment>
<dbReference type="PROSITE" id="PS01064">
    <property type="entry name" value="PYRIDOX_OXIDASE"/>
    <property type="match status" value="1"/>
</dbReference>
<dbReference type="SUPFAM" id="SSF50475">
    <property type="entry name" value="FMN-binding split barrel"/>
    <property type="match status" value="1"/>
</dbReference>
<comment type="similarity">
    <text evidence="5">Belongs to the pyridoxamine 5'-phosphate oxidase family.</text>
</comment>
<organism evidence="14">
    <name type="scientific">Notodromas monacha</name>
    <dbReference type="NCBI Taxonomy" id="399045"/>
    <lineage>
        <taxon>Eukaryota</taxon>
        <taxon>Metazoa</taxon>
        <taxon>Ecdysozoa</taxon>
        <taxon>Arthropoda</taxon>
        <taxon>Crustacea</taxon>
        <taxon>Oligostraca</taxon>
        <taxon>Ostracoda</taxon>
        <taxon>Podocopa</taxon>
        <taxon>Podocopida</taxon>
        <taxon>Cypridocopina</taxon>
        <taxon>Cypridoidea</taxon>
        <taxon>Cyprididae</taxon>
        <taxon>Notodromas</taxon>
    </lineage>
</organism>
<evidence type="ECO:0000256" key="6">
    <source>
        <dbReference type="ARBA" id="ARBA00011738"/>
    </source>
</evidence>
<dbReference type="EC" id="1.4.3.5" evidence="7"/>
<dbReference type="GO" id="GO:0004733">
    <property type="term" value="F:pyridoxamine phosphate oxidase activity"/>
    <property type="evidence" value="ECO:0007669"/>
    <property type="project" value="UniProtKB-EC"/>
</dbReference>
<evidence type="ECO:0000256" key="3">
    <source>
        <dbReference type="ARBA" id="ARBA00004738"/>
    </source>
</evidence>
<evidence type="ECO:0000256" key="8">
    <source>
        <dbReference type="ARBA" id="ARBA00022630"/>
    </source>
</evidence>
<comment type="function">
    <text evidence="2">Catalyzes the oxidation of either pyridoxine 5'-phosphate (PNP) or pyridoxamine 5'-phosphate (PMP) into pyridoxal 5'-phosphate (PLP).</text>
</comment>
<dbReference type="Pfam" id="PF10590">
    <property type="entry name" value="PNP_phzG_C"/>
    <property type="match status" value="1"/>
</dbReference>
<dbReference type="InterPro" id="IPR012349">
    <property type="entry name" value="Split_barrel_FMN-bd"/>
</dbReference>
<dbReference type="NCBIfam" id="NF004231">
    <property type="entry name" value="PRK05679.1"/>
    <property type="match status" value="1"/>
</dbReference>
<dbReference type="InterPro" id="IPR019576">
    <property type="entry name" value="Pyridoxamine_oxidase_dimer_C"/>
</dbReference>
<evidence type="ECO:0000256" key="7">
    <source>
        <dbReference type="ARBA" id="ARBA00012801"/>
    </source>
</evidence>
<evidence type="ECO:0000313" key="15">
    <source>
        <dbReference type="Proteomes" id="UP000678499"/>
    </source>
</evidence>
<dbReference type="PIRSF" id="PIRSF000190">
    <property type="entry name" value="Pyd_amn-ph_oxd"/>
    <property type="match status" value="1"/>
</dbReference>
<dbReference type="Gene3D" id="2.30.110.10">
    <property type="entry name" value="Electron Transport, Fmn-binding Protein, Chain A"/>
    <property type="match status" value="1"/>
</dbReference>
<dbReference type="GO" id="GO:0010181">
    <property type="term" value="F:FMN binding"/>
    <property type="evidence" value="ECO:0007669"/>
    <property type="project" value="InterPro"/>
</dbReference>
<dbReference type="HAMAP" id="MF_01629">
    <property type="entry name" value="PdxH"/>
    <property type="match status" value="1"/>
</dbReference>
<protein>
    <recommendedName>
        <fullName evidence="7">pyridoxal 5'-phosphate synthase</fullName>
        <ecNumber evidence="7">1.4.3.5</ecNumber>
    </recommendedName>
</protein>
<reference evidence="14" key="1">
    <citation type="submission" date="2020-11" db="EMBL/GenBank/DDBJ databases">
        <authorList>
            <person name="Tran Van P."/>
        </authorList>
    </citation>
    <scope>NUCLEOTIDE SEQUENCE</scope>
</reference>
<keyword evidence="15" id="KW-1185">Reference proteome</keyword>
<dbReference type="PANTHER" id="PTHR10851">
    <property type="entry name" value="PYRIDOXINE-5-PHOSPHATE OXIDASE"/>
    <property type="match status" value="1"/>
</dbReference>
<keyword evidence="9" id="KW-0288">FMN</keyword>
<evidence type="ECO:0000256" key="1">
    <source>
        <dbReference type="ARBA" id="ARBA00001917"/>
    </source>
</evidence>
<keyword evidence="11" id="KW-0664">Pyridoxine biosynthesis</keyword>
<evidence type="ECO:0000256" key="10">
    <source>
        <dbReference type="ARBA" id="ARBA00023002"/>
    </source>
</evidence>
<dbReference type="AlphaFoldDB" id="A0A7R9BRP6"/>
<dbReference type="GO" id="GO:0008615">
    <property type="term" value="P:pyridoxine biosynthetic process"/>
    <property type="evidence" value="ECO:0007669"/>
    <property type="project" value="UniProtKB-KW"/>
</dbReference>
<keyword evidence="10" id="KW-0560">Oxidoreductase</keyword>
<dbReference type="InterPro" id="IPR019740">
    <property type="entry name" value="Pyridox_Oxase_CS"/>
</dbReference>
<dbReference type="Proteomes" id="UP000678499">
    <property type="component" value="Unassembled WGS sequence"/>
</dbReference>
<evidence type="ECO:0000313" key="14">
    <source>
        <dbReference type="EMBL" id="CAD7279230.1"/>
    </source>
</evidence>
<comment type="pathway">
    <text evidence="4">Cofactor metabolism; pyridoxal 5'-phosphate salvage; pyridoxal 5'-phosphate from pyridoxine 5'-phosphate: step 1/1.</text>
</comment>
<evidence type="ECO:0000259" key="13">
    <source>
        <dbReference type="Pfam" id="PF10590"/>
    </source>
</evidence>
<dbReference type="NCBIfam" id="TIGR00558">
    <property type="entry name" value="pdxH"/>
    <property type="match status" value="1"/>
</dbReference>
<feature type="domain" description="Pyridoxamine 5'-phosphate oxidase N-terminal" evidence="12">
    <location>
        <begin position="44"/>
        <end position="167"/>
    </location>
</feature>
<evidence type="ECO:0000256" key="5">
    <source>
        <dbReference type="ARBA" id="ARBA00007301"/>
    </source>
</evidence>
<comment type="pathway">
    <text evidence="3">Cofactor metabolism; pyridoxal 5'-phosphate salvage; pyridoxal 5'-phosphate from pyridoxamine 5'-phosphate: step 1/1.</text>
</comment>
<comment type="subunit">
    <text evidence="6">Homodimer.</text>
</comment>
<dbReference type="EMBL" id="OA883589">
    <property type="protein sequence ID" value="CAD7279230.1"/>
    <property type="molecule type" value="Genomic_DNA"/>
</dbReference>
<evidence type="ECO:0000256" key="9">
    <source>
        <dbReference type="ARBA" id="ARBA00022643"/>
    </source>
</evidence>
<dbReference type="PANTHER" id="PTHR10851:SF0">
    <property type="entry name" value="PYRIDOXINE-5'-PHOSPHATE OXIDASE"/>
    <property type="match status" value="1"/>
</dbReference>
<dbReference type="Pfam" id="PF01243">
    <property type="entry name" value="PNPOx_N"/>
    <property type="match status" value="1"/>
</dbReference>
<dbReference type="FunFam" id="2.30.110.10:FF:000005">
    <property type="entry name" value="NAD(P)H-hydrate epimerase"/>
    <property type="match status" value="1"/>
</dbReference>
<sequence length="233" mass="27032">MTEEVKEDLGAMRKPYFTPETLFLEDELVKDPIQQFKIWFDEAKAHSGIREANACCLATCGANGYPSARIVLLKGFSNEGFTFFTNYNSRKARELADNNKAAMTFYWEPLVKQIRIEGRVEKIPEQDSEEYFLSRPLVSKIGAWASPQSQPVPDRAYLDTRVKEFETKFGDQVPKPEHWGGYVLRAERVEFWRGQSSRVHDRIRFRKPEKDEKVDGVLVHPGLHDWVYERLGP</sequence>
<accession>A0A7R9BRP6</accession>
<dbReference type="InterPro" id="IPR000659">
    <property type="entry name" value="Pyridox_Oxase"/>
</dbReference>
<proteinExistence type="inferred from homology"/>
<evidence type="ECO:0000256" key="4">
    <source>
        <dbReference type="ARBA" id="ARBA00005037"/>
    </source>
</evidence>
<dbReference type="EMBL" id="CAJPEX010001552">
    <property type="protein sequence ID" value="CAG0919382.1"/>
    <property type="molecule type" value="Genomic_DNA"/>
</dbReference>
<name>A0A7R9BRP6_9CRUS</name>
<dbReference type="InterPro" id="IPR011576">
    <property type="entry name" value="Pyridox_Oxase_N"/>
</dbReference>
<gene>
    <name evidence="14" type="ORF">NMOB1V02_LOCUS6907</name>
</gene>
<feature type="domain" description="Pyridoxine 5'-phosphate oxidase dimerisation C-terminal" evidence="13">
    <location>
        <begin position="179"/>
        <end position="233"/>
    </location>
</feature>
<evidence type="ECO:0000256" key="2">
    <source>
        <dbReference type="ARBA" id="ARBA00003691"/>
    </source>
</evidence>
<dbReference type="UniPathway" id="UPA01068">
    <property type="reaction ID" value="UER00304"/>
</dbReference>
<evidence type="ECO:0000259" key="12">
    <source>
        <dbReference type="Pfam" id="PF01243"/>
    </source>
</evidence>
<evidence type="ECO:0000256" key="11">
    <source>
        <dbReference type="ARBA" id="ARBA00023096"/>
    </source>
</evidence>
<dbReference type="OrthoDB" id="303614at2759"/>